<feature type="signal peptide" evidence="3">
    <location>
        <begin position="1"/>
        <end position="29"/>
    </location>
</feature>
<keyword evidence="3" id="KW-0732">Signal</keyword>
<keyword evidence="2" id="KW-0472">Membrane</keyword>
<evidence type="ECO:0000313" key="4">
    <source>
        <dbReference type="EMBL" id="GHE24584.1"/>
    </source>
</evidence>
<dbReference type="GeneID" id="95357719"/>
<dbReference type="AlphaFoldDB" id="A0A918YU65"/>
<evidence type="ECO:0000256" key="1">
    <source>
        <dbReference type="ARBA" id="ARBA00004370"/>
    </source>
</evidence>
<dbReference type="PANTHER" id="PTHR37042">
    <property type="entry name" value="OUTER MEMBRANE PROTEIN RV1973"/>
    <property type="match status" value="1"/>
</dbReference>
<dbReference type="Proteomes" id="UP000617734">
    <property type="component" value="Unassembled WGS sequence"/>
</dbReference>
<comment type="subcellular location">
    <subcellularLocation>
        <location evidence="1">Membrane</location>
    </subcellularLocation>
</comment>
<feature type="chain" id="PRO_5037874330" description="Mce-associated membrane protein" evidence="3">
    <location>
        <begin position="30"/>
        <end position="171"/>
    </location>
</feature>
<sequence length="171" mass="17986">MTGKRLALLAAVPAAALFCALSATYYAQARGDDTLALARARDTVLDTGRQEIAELNTVDAQRVDDWLRERLDATAGPLHDQMRRATESDRGALRESGASARGTVTDAAVTALDPRAGTAKMLATVEVRVTPKSGAPTTDRKRFEVGLERTAAGWKITTLAAVPVAAPGAQG</sequence>
<evidence type="ECO:0000256" key="2">
    <source>
        <dbReference type="ARBA" id="ARBA00023136"/>
    </source>
</evidence>
<evidence type="ECO:0008006" key="6">
    <source>
        <dbReference type="Google" id="ProtNLM"/>
    </source>
</evidence>
<keyword evidence="5" id="KW-1185">Reference proteome</keyword>
<reference evidence="4" key="1">
    <citation type="journal article" date="2014" name="Int. J. Syst. Evol. Microbiol.">
        <title>Complete genome sequence of Corynebacterium casei LMG S-19264T (=DSM 44701T), isolated from a smear-ripened cheese.</title>
        <authorList>
            <consortium name="US DOE Joint Genome Institute (JGI-PGF)"/>
            <person name="Walter F."/>
            <person name="Albersmeier A."/>
            <person name="Kalinowski J."/>
            <person name="Ruckert C."/>
        </authorList>
    </citation>
    <scope>NUCLEOTIDE SEQUENCE</scope>
    <source>
        <strain evidence="4">JCM 4646</strain>
    </source>
</reference>
<proteinExistence type="predicted"/>
<dbReference type="GO" id="GO:0016020">
    <property type="term" value="C:membrane"/>
    <property type="evidence" value="ECO:0007669"/>
    <property type="project" value="UniProtKB-SubCell"/>
</dbReference>
<reference evidence="4" key="2">
    <citation type="submission" date="2020-09" db="EMBL/GenBank/DDBJ databases">
        <authorList>
            <person name="Sun Q."/>
            <person name="Ohkuma M."/>
        </authorList>
    </citation>
    <scope>NUCLEOTIDE SEQUENCE</scope>
    <source>
        <strain evidence="4">JCM 4646</strain>
    </source>
</reference>
<protein>
    <recommendedName>
        <fullName evidence="6">Mce-associated membrane protein</fullName>
    </recommendedName>
</protein>
<dbReference type="EMBL" id="BNBO01000077">
    <property type="protein sequence ID" value="GHE24584.1"/>
    <property type="molecule type" value="Genomic_DNA"/>
</dbReference>
<gene>
    <name evidence="4" type="ORF">GCM10018781_74910</name>
</gene>
<accession>A0A918YU65</accession>
<dbReference type="PANTHER" id="PTHR37042:SF4">
    <property type="entry name" value="OUTER MEMBRANE PROTEIN RV1973"/>
    <property type="match status" value="1"/>
</dbReference>
<comment type="caution">
    <text evidence="4">The sequence shown here is derived from an EMBL/GenBank/DDBJ whole genome shotgun (WGS) entry which is preliminary data.</text>
</comment>
<evidence type="ECO:0000256" key="3">
    <source>
        <dbReference type="SAM" id="SignalP"/>
    </source>
</evidence>
<name>A0A918YU65_9ACTN</name>
<evidence type="ECO:0000313" key="5">
    <source>
        <dbReference type="Proteomes" id="UP000617734"/>
    </source>
</evidence>
<organism evidence="4 5">
    <name type="scientific">Kitasatospora indigofera</name>
    <dbReference type="NCBI Taxonomy" id="67307"/>
    <lineage>
        <taxon>Bacteria</taxon>
        <taxon>Bacillati</taxon>
        <taxon>Actinomycetota</taxon>
        <taxon>Actinomycetes</taxon>
        <taxon>Kitasatosporales</taxon>
        <taxon>Streptomycetaceae</taxon>
        <taxon>Kitasatospora</taxon>
    </lineage>
</organism>
<dbReference type="RefSeq" id="WP_190215385.1">
    <property type="nucleotide sequence ID" value="NZ_BNBO01000077.1"/>
</dbReference>